<dbReference type="AlphaFoldDB" id="A2D8D3"/>
<dbReference type="RefSeq" id="XP_001584168.1">
    <property type="nucleotide sequence ID" value="XM_001584118.1"/>
</dbReference>
<dbReference type="InterPro" id="IPR020683">
    <property type="entry name" value="DUF3447"/>
</dbReference>
<dbReference type="SUPFAM" id="SSF48403">
    <property type="entry name" value="Ankyrin repeat"/>
    <property type="match status" value="1"/>
</dbReference>
<feature type="repeat" description="ANK" evidence="1">
    <location>
        <begin position="223"/>
        <end position="255"/>
    </location>
</feature>
<dbReference type="PROSITE" id="PS50297">
    <property type="entry name" value="ANK_REP_REGION"/>
    <property type="match status" value="3"/>
</dbReference>
<dbReference type="KEGG" id="tva:5468744"/>
<dbReference type="InterPro" id="IPR036770">
    <property type="entry name" value="Ankyrin_rpt-contain_sf"/>
</dbReference>
<dbReference type="EMBL" id="DS113179">
    <property type="protein sequence ID" value="EAY23182.1"/>
    <property type="molecule type" value="Genomic_DNA"/>
</dbReference>
<dbReference type="PANTHER" id="PTHR24182:SF13">
    <property type="entry name" value="LD18443P"/>
    <property type="match status" value="1"/>
</dbReference>
<organism evidence="3 4">
    <name type="scientific">Trichomonas vaginalis (strain ATCC PRA-98 / G3)</name>
    <dbReference type="NCBI Taxonomy" id="412133"/>
    <lineage>
        <taxon>Eukaryota</taxon>
        <taxon>Metamonada</taxon>
        <taxon>Parabasalia</taxon>
        <taxon>Trichomonadida</taxon>
        <taxon>Trichomonadidae</taxon>
        <taxon>Trichomonas</taxon>
    </lineage>
</organism>
<dbReference type="Pfam" id="PF11929">
    <property type="entry name" value="DUF3447"/>
    <property type="match status" value="1"/>
</dbReference>
<dbReference type="Proteomes" id="UP000001542">
    <property type="component" value="Unassembled WGS sequence"/>
</dbReference>
<dbReference type="SMR" id="A2D8D3"/>
<dbReference type="Gene3D" id="1.25.40.20">
    <property type="entry name" value="Ankyrin repeat-containing domain"/>
    <property type="match status" value="2"/>
</dbReference>
<dbReference type="InterPro" id="IPR002110">
    <property type="entry name" value="Ankyrin_rpt"/>
</dbReference>
<feature type="repeat" description="ANK" evidence="1">
    <location>
        <begin position="388"/>
        <end position="420"/>
    </location>
</feature>
<dbReference type="Pfam" id="PF12796">
    <property type="entry name" value="Ank_2"/>
    <property type="match status" value="3"/>
</dbReference>
<feature type="repeat" description="ANK" evidence="1">
    <location>
        <begin position="190"/>
        <end position="222"/>
    </location>
</feature>
<dbReference type="PROSITE" id="PS50088">
    <property type="entry name" value="ANK_REPEAT"/>
    <property type="match status" value="4"/>
</dbReference>
<feature type="repeat" description="ANK" evidence="1">
    <location>
        <begin position="291"/>
        <end position="323"/>
    </location>
</feature>
<evidence type="ECO:0000259" key="2">
    <source>
        <dbReference type="Pfam" id="PF11929"/>
    </source>
</evidence>
<evidence type="ECO:0000313" key="4">
    <source>
        <dbReference type="Proteomes" id="UP000001542"/>
    </source>
</evidence>
<evidence type="ECO:0000313" key="3">
    <source>
        <dbReference type="EMBL" id="EAY23182.1"/>
    </source>
</evidence>
<dbReference type="VEuPathDB" id="TrichDB:TVAGG3_0394010"/>
<name>A2D8D3_TRIV3</name>
<dbReference type="STRING" id="5722.A2D8D3"/>
<dbReference type="PANTHER" id="PTHR24182">
    <property type="entry name" value="ANKYRIN REPEAT AND SOCS BOX CONTAINING 4"/>
    <property type="match status" value="1"/>
</dbReference>
<dbReference type="InParanoid" id="A2D8D3"/>
<reference evidence="3" key="1">
    <citation type="submission" date="2006-10" db="EMBL/GenBank/DDBJ databases">
        <authorList>
            <person name="Amadeo P."/>
            <person name="Zhao Q."/>
            <person name="Wortman J."/>
            <person name="Fraser-Liggett C."/>
            <person name="Carlton J."/>
        </authorList>
    </citation>
    <scope>NUCLEOTIDE SEQUENCE</scope>
    <source>
        <strain evidence="3">G3</strain>
    </source>
</reference>
<dbReference type="VEuPathDB" id="TrichDB:TVAG_184880"/>
<feature type="domain" description="DUF3447" evidence="2">
    <location>
        <begin position="76"/>
        <end position="151"/>
    </location>
</feature>
<accession>A2D8D3</accession>
<protein>
    <submittedName>
        <fullName evidence="3">Ankyrin repeat protein, putative</fullName>
    </submittedName>
</protein>
<evidence type="ECO:0000256" key="1">
    <source>
        <dbReference type="PROSITE-ProRule" id="PRU00023"/>
    </source>
</evidence>
<proteinExistence type="predicted"/>
<dbReference type="SMART" id="SM00248">
    <property type="entry name" value="ANK"/>
    <property type="match status" value="8"/>
</dbReference>
<sequence length="570" mass="65503">MKKLGEEYHCDSDIYIRELSDFDIQLKNSVAQIIINDDEKELLNMMKQPNADRNRALRNCILFGAVNCFKLLRTQFQVQITKECLDDAFCRNNQYIIEECLKEQKHDLNTMKYAVISHNIKNVIKLMNEYNLTIPVETCIFNANFHAYLIYLNRTNDFNTCFVYSPYFNFEFLCEYLLSNGANINSVQEDGCSALHIAVKSNLTNIAKLLISKGIDVNIKSEHFGTALNFAIYLNNTGMVELLISNGAKIDIKSDFFNLISIHVGFMTNNYQVVHFIEKSSKQITGKRNQIGLTALFHTSLLNNKEMTQLLISHGANINITNKYGNNAISYALLRDYKKFMELYLNIIVSSFDLSEQYQNSLIMESKSNDIIELLISNGININAKNIHGNTPLHIAALLSNTEYAEILILHGAEINSLNKYGQTPLDIAVIRSKLEHRDFIKLHEGEKNFIQENGKDFFESLNEESEMESLLIAHGGKTANMGNLQRKGNFDIIFDYFFQNPIFGNKGITIDPKWIIFLIILKIIKRKINNGYGNRIIQILLWVVYGGLFENLISVIRDIWNMINYYLLQ</sequence>
<dbReference type="eggNOG" id="KOG0510">
    <property type="taxonomic scope" value="Eukaryota"/>
</dbReference>
<gene>
    <name evidence="3" type="ORF">TVAG_184880</name>
</gene>
<keyword evidence="4" id="KW-1185">Reference proteome</keyword>
<keyword evidence="1" id="KW-0040">ANK repeat</keyword>
<reference evidence="3" key="2">
    <citation type="journal article" date="2007" name="Science">
        <title>Draft genome sequence of the sexually transmitted pathogen Trichomonas vaginalis.</title>
        <authorList>
            <person name="Carlton J.M."/>
            <person name="Hirt R.P."/>
            <person name="Silva J.C."/>
            <person name="Delcher A.L."/>
            <person name="Schatz M."/>
            <person name="Zhao Q."/>
            <person name="Wortman J.R."/>
            <person name="Bidwell S.L."/>
            <person name="Alsmark U.C.M."/>
            <person name="Besteiro S."/>
            <person name="Sicheritz-Ponten T."/>
            <person name="Noel C.J."/>
            <person name="Dacks J.B."/>
            <person name="Foster P.G."/>
            <person name="Simillion C."/>
            <person name="Van de Peer Y."/>
            <person name="Miranda-Saavedra D."/>
            <person name="Barton G.J."/>
            <person name="Westrop G.D."/>
            <person name="Mueller S."/>
            <person name="Dessi D."/>
            <person name="Fiori P.L."/>
            <person name="Ren Q."/>
            <person name="Paulsen I."/>
            <person name="Zhang H."/>
            <person name="Bastida-Corcuera F.D."/>
            <person name="Simoes-Barbosa A."/>
            <person name="Brown M.T."/>
            <person name="Hayes R.D."/>
            <person name="Mukherjee M."/>
            <person name="Okumura C.Y."/>
            <person name="Schneider R."/>
            <person name="Smith A.J."/>
            <person name="Vanacova S."/>
            <person name="Villalvazo M."/>
            <person name="Haas B.J."/>
            <person name="Pertea M."/>
            <person name="Feldblyum T.V."/>
            <person name="Utterback T.R."/>
            <person name="Shu C.L."/>
            <person name="Osoegawa K."/>
            <person name="de Jong P.J."/>
            <person name="Hrdy I."/>
            <person name="Horvathova L."/>
            <person name="Zubacova Z."/>
            <person name="Dolezal P."/>
            <person name="Malik S.B."/>
            <person name="Logsdon J.M. Jr."/>
            <person name="Henze K."/>
            <person name="Gupta A."/>
            <person name="Wang C.C."/>
            <person name="Dunne R.L."/>
            <person name="Upcroft J.A."/>
            <person name="Upcroft P."/>
            <person name="White O."/>
            <person name="Salzberg S.L."/>
            <person name="Tang P."/>
            <person name="Chiu C.-H."/>
            <person name="Lee Y.-S."/>
            <person name="Embley T.M."/>
            <person name="Coombs G.H."/>
            <person name="Mottram J.C."/>
            <person name="Tachezy J."/>
            <person name="Fraser-Liggett C.M."/>
            <person name="Johnson P.J."/>
        </authorList>
    </citation>
    <scope>NUCLEOTIDE SEQUENCE [LARGE SCALE GENOMIC DNA]</scope>
    <source>
        <strain evidence="3">G3</strain>
    </source>
</reference>